<evidence type="ECO:0000313" key="2">
    <source>
        <dbReference type="EMBL" id="KAL1593092.1"/>
    </source>
</evidence>
<feature type="region of interest" description="Disordered" evidence="1">
    <location>
        <begin position="338"/>
        <end position="368"/>
    </location>
</feature>
<sequence length="368" mass="41329">MARRPGFERSLATEFQRGEKQAARKIKFKRDGSVQGFFDDDYASDADWDKFTKKGGALICGLRGSDEEAGIKMDDKRTPPSAASQWTGDLKQELTTWKWSEVDPSTYSCKMNDHWKIPETMKALGLNGNPKHEGGDNVCYRVEHWEPKSAENGRQIPAINQWYTVDGVEYQATKAHYDFGINPTGGAIYGFFLDSPVYAASNTWYGGRKPADPAKLPKLRAFSDILWGFWNRDNPNIQNIKYFFMMGISNDQTNQLIATCLQKKGKQLSEWPGTDFETETDEGHALLGSPNGAAFAYFLMQHKAELGRKTITKVTVFKTETNDDLAFVDPNLVFHVGDVKKEDEDEEGDDDKESMGIANGRSAKAVKL</sequence>
<evidence type="ECO:0000256" key="1">
    <source>
        <dbReference type="SAM" id="MobiDB-lite"/>
    </source>
</evidence>
<accession>A0ABR3QLR7</accession>
<reference evidence="2 3" key="1">
    <citation type="submission" date="2024-02" db="EMBL/GenBank/DDBJ databases">
        <title>De novo assembly and annotation of 12 fungi associated with fruit tree decline syndrome in Ontario, Canada.</title>
        <authorList>
            <person name="Sulman M."/>
            <person name="Ellouze W."/>
            <person name="Ilyukhin E."/>
        </authorList>
    </citation>
    <scope>NUCLEOTIDE SEQUENCE [LARGE SCALE GENOMIC DNA]</scope>
    <source>
        <strain evidence="2 3">M97-236</strain>
    </source>
</reference>
<evidence type="ECO:0000313" key="3">
    <source>
        <dbReference type="Proteomes" id="UP001521222"/>
    </source>
</evidence>
<name>A0ABR3QLR7_9PLEO</name>
<feature type="compositionally biased region" description="Acidic residues" evidence="1">
    <location>
        <begin position="343"/>
        <end position="352"/>
    </location>
</feature>
<organism evidence="2 3">
    <name type="scientific">Nothophoma quercina</name>
    <dbReference type="NCBI Taxonomy" id="749835"/>
    <lineage>
        <taxon>Eukaryota</taxon>
        <taxon>Fungi</taxon>
        <taxon>Dikarya</taxon>
        <taxon>Ascomycota</taxon>
        <taxon>Pezizomycotina</taxon>
        <taxon>Dothideomycetes</taxon>
        <taxon>Pleosporomycetidae</taxon>
        <taxon>Pleosporales</taxon>
        <taxon>Pleosporineae</taxon>
        <taxon>Didymellaceae</taxon>
        <taxon>Nothophoma</taxon>
    </lineage>
</organism>
<dbReference type="Proteomes" id="UP001521222">
    <property type="component" value="Unassembled WGS sequence"/>
</dbReference>
<protein>
    <submittedName>
        <fullName evidence="2">Uncharacterized protein</fullName>
    </submittedName>
</protein>
<keyword evidence="3" id="KW-1185">Reference proteome</keyword>
<dbReference type="EMBL" id="JAKIXB020000042">
    <property type="protein sequence ID" value="KAL1593092.1"/>
    <property type="molecule type" value="Genomic_DNA"/>
</dbReference>
<gene>
    <name evidence="2" type="ORF">SLS59_009417</name>
</gene>
<proteinExistence type="predicted"/>
<comment type="caution">
    <text evidence="2">The sequence shown here is derived from an EMBL/GenBank/DDBJ whole genome shotgun (WGS) entry which is preliminary data.</text>
</comment>